<sequence length="239" mass="24903">MTDAELALKLAETAGQLLITLRQSGLVDGKALGAAGDAVAHQFLVQALAHQRPDDGVLSEEGARDPARLAKSRVWIVDPLDGTREYSEARPDWAVHVALAIDGVAAIGAVAQPDLGVAYCTDAAELGPCPGALKILVSRTRPPQEAERAAKALGAELVGMGSAGAKTMAVVRGEAHAYVHSGGQYEWDSCAPVAVAQAAGLHVSRLDGSPLIYNCEDPYLPDLVVCRKELSADLLAALR</sequence>
<name>A0ABW3T5W6_9CAUL</name>
<organism evidence="6 7">
    <name type="scientific">Phenylobacterium conjunctum</name>
    <dbReference type="NCBI Taxonomy" id="1298959"/>
    <lineage>
        <taxon>Bacteria</taxon>
        <taxon>Pseudomonadati</taxon>
        <taxon>Pseudomonadota</taxon>
        <taxon>Alphaproteobacteria</taxon>
        <taxon>Caulobacterales</taxon>
        <taxon>Caulobacteraceae</taxon>
        <taxon>Phenylobacterium</taxon>
    </lineage>
</organism>
<dbReference type="EMBL" id="JBHTLQ010000043">
    <property type="protein sequence ID" value="MFD1192085.1"/>
    <property type="molecule type" value="Genomic_DNA"/>
</dbReference>
<dbReference type="InterPro" id="IPR020583">
    <property type="entry name" value="Inositol_monoP_metal-BS"/>
</dbReference>
<evidence type="ECO:0000256" key="3">
    <source>
        <dbReference type="ARBA" id="ARBA00022842"/>
    </source>
</evidence>
<dbReference type="GO" id="GO:0008441">
    <property type="term" value="F:3'(2'),5'-bisphosphate nucleotidase activity"/>
    <property type="evidence" value="ECO:0007669"/>
    <property type="project" value="UniProtKB-EC"/>
</dbReference>
<dbReference type="CDD" id="cd01638">
    <property type="entry name" value="CysQ"/>
    <property type="match status" value="1"/>
</dbReference>
<keyword evidence="3" id="KW-0460">Magnesium</keyword>
<dbReference type="PRINTS" id="PR00377">
    <property type="entry name" value="IMPHPHTASES"/>
</dbReference>
<dbReference type="Pfam" id="PF00459">
    <property type="entry name" value="Inositol_P"/>
    <property type="match status" value="1"/>
</dbReference>
<accession>A0ABW3T5W6</accession>
<evidence type="ECO:0000256" key="5">
    <source>
        <dbReference type="ARBA" id="ARBA00042530"/>
    </source>
</evidence>
<evidence type="ECO:0000313" key="7">
    <source>
        <dbReference type="Proteomes" id="UP001597216"/>
    </source>
</evidence>
<dbReference type="Gene3D" id="3.40.190.80">
    <property type="match status" value="1"/>
</dbReference>
<comment type="catalytic activity">
    <reaction evidence="1">
        <text>adenosine 3',5'-bisphosphate + H2O = AMP + phosphate</text>
        <dbReference type="Rhea" id="RHEA:10040"/>
        <dbReference type="ChEBI" id="CHEBI:15377"/>
        <dbReference type="ChEBI" id="CHEBI:43474"/>
        <dbReference type="ChEBI" id="CHEBI:58343"/>
        <dbReference type="ChEBI" id="CHEBI:456215"/>
        <dbReference type="EC" id="3.1.3.7"/>
    </reaction>
</comment>
<comment type="caution">
    <text evidence="6">The sequence shown here is derived from an EMBL/GenBank/DDBJ whole genome shotgun (WGS) entry which is preliminary data.</text>
</comment>
<keyword evidence="2" id="KW-0479">Metal-binding</keyword>
<evidence type="ECO:0000313" key="6">
    <source>
        <dbReference type="EMBL" id="MFD1192085.1"/>
    </source>
</evidence>
<reference evidence="7" key="1">
    <citation type="journal article" date="2019" name="Int. J. Syst. Evol. Microbiol.">
        <title>The Global Catalogue of Microorganisms (GCM) 10K type strain sequencing project: providing services to taxonomists for standard genome sequencing and annotation.</title>
        <authorList>
            <consortium name="The Broad Institute Genomics Platform"/>
            <consortium name="The Broad Institute Genome Sequencing Center for Infectious Disease"/>
            <person name="Wu L."/>
            <person name="Ma J."/>
        </authorList>
    </citation>
    <scope>NUCLEOTIDE SEQUENCE [LARGE SCALE GENOMIC DNA]</scope>
    <source>
        <strain evidence="7">CCUG 55074</strain>
    </source>
</reference>
<dbReference type="Proteomes" id="UP001597216">
    <property type="component" value="Unassembled WGS sequence"/>
</dbReference>
<dbReference type="InterPro" id="IPR050725">
    <property type="entry name" value="CysQ/Inositol_MonoPase"/>
</dbReference>
<dbReference type="Gene3D" id="3.30.540.10">
    <property type="entry name" value="Fructose-1,6-Bisphosphatase, subunit A, domain 1"/>
    <property type="match status" value="1"/>
</dbReference>
<dbReference type="PANTHER" id="PTHR43028">
    <property type="entry name" value="3'(2'),5'-BISPHOSPHATE NUCLEOTIDASE 1"/>
    <property type="match status" value="1"/>
</dbReference>
<dbReference type="RefSeq" id="WP_377354304.1">
    <property type="nucleotide sequence ID" value="NZ_JBHTLQ010000043.1"/>
</dbReference>
<dbReference type="InterPro" id="IPR000760">
    <property type="entry name" value="Inositol_monophosphatase-like"/>
</dbReference>
<keyword evidence="7" id="KW-1185">Reference proteome</keyword>
<evidence type="ECO:0000256" key="1">
    <source>
        <dbReference type="ARBA" id="ARBA00001625"/>
    </source>
</evidence>
<protein>
    <recommendedName>
        <fullName evidence="4">3'(2'),5-bisphosphonucleoside 3'(2')-phosphohydrolase</fullName>
    </recommendedName>
    <alternativeName>
        <fullName evidence="5">DPNPase</fullName>
    </alternativeName>
</protein>
<proteinExistence type="predicted"/>
<gene>
    <name evidence="6" type="ORF">ACFQ27_15965</name>
</gene>
<dbReference type="PANTHER" id="PTHR43028:SF5">
    <property type="entry name" value="3'(2'),5'-BISPHOSPHATE NUCLEOTIDASE 1"/>
    <property type="match status" value="1"/>
</dbReference>
<evidence type="ECO:0000256" key="4">
    <source>
        <dbReference type="ARBA" id="ARBA00041694"/>
    </source>
</evidence>
<dbReference type="PROSITE" id="PS00629">
    <property type="entry name" value="IMP_1"/>
    <property type="match status" value="1"/>
</dbReference>
<evidence type="ECO:0000256" key="2">
    <source>
        <dbReference type="ARBA" id="ARBA00022723"/>
    </source>
</evidence>
<dbReference type="SUPFAM" id="SSF56655">
    <property type="entry name" value="Carbohydrate phosphatase"/>
    <property type="match status" value="1"/>
</dbReference>
<keyword evidence="6" id="KW-0378">Hydrolase</keyword>